<dbReference type="Proteomes" id="UP000626220">
    <property type="component" value="Unassembled WGS sequence"/>
</dbReference>
<accession>A0A8J3H4D5</accession>
<name>A0A8J3H4D5_9RHOB</name>
<reference evidence="1" key="1">
    <citation type="journal article" date="2014" name="Int. J. Syst. Evol. Microbiol.">
        <title>Complete genome sequence of Corynebacterium casei LMG S-19264T (=DSM 44701T), isolated from a smear-ripened cheese.</title>
        <authorList>
            <consortium name="US DOE Joint Genome Institute (JGI-PGF)"/>
            <person name="Walter F."/>
            <person name="Albersmeier A."/>
            <person name="Kalinowski J."/>
            <person name="Ruckert C."/>
        </authorList>
    </citation>
    <scope>NUCLEOTIDE SEQUENCE</scope>
    <source>
        <strain evidence="1">KCTC 42650</strain>
    </source>
</reference>
<proteinExistence type="predicted"/>
<reference evidence="1" key="2">
    <citation type="submission" date="2020-09" db="EMBL/GenBank/DDBJ databases">
        <authorList>
            <person name="Sun Q."/>
            <person name="Kim S."/>
        </authorList>
    </citation>
    <scope>NUCLEOTIDE SEQUENCE</scope>
    <source>
        <strain evidence="1">KCTC 42650</strain>
    </source>
</reference>
<dbReference type="EMBL" id="BNCJ01000052">
    <property type="protein sequence ID" value="GHF76094.1"/>
    <property type="molecule type" value="Genomic_DNA"/>
</dbReference>
<protein>
    <submittedName>
        <fullName evidence="1">Uncharacterized protein</fullName>
    </submittedName>
</protein>
<comment type="caution">
    <text evidence="1">The sequence shown here is derived from an EMBL/GenBank/DDBJ whole genome shotgun (WGS) entry which is preliminary data.</text>
</comment>
<gene>
    <name evidence="1" type="ORF">GCM10017056_53050</name>
</gene>
<organism evidence="1 2">
    <name type="scientific">Seohaeicola zhoushanensis</name>
    <dbReference type="NCBI Taxonomy" id="1569283"/>
    <lineage>
        <taxon>Bacteria</taxon>
        <taxon>Pseudomonadati</taxon>
        <taxon>Pseudomonadota</taxon>
        <taxon>Alphaproteobacteria</taxon>
        <taxon>Rhodobacterales</taxon>
        <taxon>Roseobacteraceae</taxon>
        <taxon>Seohaeicola</taxon>
    </lineage>
</organism>
<evidence type="ECO:0000313" key="1">
    <source>
        <dbReference type="EMBL" id="GHF76094.1"/>
    </source>
</evidence>
<keyword evidence="2" id="KW-1185">Reference proteome</keyword>
<dbReference type="AlphaFoldDB" id="A0A8J3H4D5"/>
<evidence type="ECO:0000313" key="2">
    <source>
        <dbReference type="Proteomes" id="UP000626220"/>
    </source>
</evidence>
<dbReference type="RefSeq" id="WP_189683145.1">
    <property type="nucleotide sequence ID" value="NZ_BNCJ01000052.1"/>
</dbReference>
<sequence length="126" mass="14182">MKTKTSRRDKRYLIQNLAAKLVGITAPMTWEPGWSRILVGPARFDLEFFGYGGTRRSPERILAVASDRDHIAVREVTRAQVDSLEDDVGCYDFSPDPWGDANALEAMARYIVGVDCVSIGRSQRYL</sequence>